<dbReference type="SUPFAM" id="SSF47336">
    <property type="entry name" value="ACP-like"/>
    <property type="match status" value="1"/>
</dbReference>
<dbReference type="Proteomes" id="UP000252631">
    <property type="component" value="Unassembled WGS sequence"/>
</dbReference>
<accession>A0A336JMB7</accession>
<protein>
    <submittedName>
        <fullName evidence="3">Phosphopantetheine binding protein</fullName>
    </submittedName>
</protein>
<evidence type="ECO:0000313" key="4">
    <source>
        <dbReference type="Proteomes" id="UP000252631"/>
    </source>
</evidence>
<dbReference type="InterPro" id="IPR009081">
    <property type="entry name" value="PP-bd_ACP"/>
</dbReference>
<dbReference type="RefSeq" id="WP_167443172.1">
    <property type="nucleotide sequence ID" value="NZ_QRDT01000008.1"/>
</dbReference>
<proteinExistence type="predicted"/>
<reference evidence="3 4" key="1">
    <citation type="submission" date="2017-08" db="EMBL/GenBank/DDBJ databases">
        <authorList>
            <person name="de Groot N.N."/>
        </authorList>
    </citation>
    <scope>NUCLEOTIDE SEQUENCE [LARGE SCALE GENOMIC DNA]</scope>
    <source>
        <strain evidence="3 4">JA575</strain>
    </source>
</reference>
<dbReference type="Proteomes" id="UP000256343">
    <property type="component" value="Unassembled WGS sequence"/>
</dbReference>
<keyword evidence="5" id="KW-1185">Reference proteome</keyword>
<dbReference type="AlphaFoldDB" id="A0A336JMB7"/>
<dbReference type="EMBL" id="UFQQ01000008">
    <property type="protein sequence ID" value="SSW90820.1"/>
    <property type="molecule type" value="Genomic_DNA"/>
</dbReference>
<reference evidence="2 5" key="2">
    <citation type="submission" date="2018-07" db="EMBL/GenBank/DDBJ databases">
        <title>Genomic Encyclopedia of Archaeal and Bacterial Type Strains, Phase II (KMG-II): from individual species to whole genera.</title>
        <authorList>
            <person name="Goeker M."/>
        </authorList>
    </citation>
    <scope>NUCLEOTIDE SEQUENCE [LARGE SCALE GENOMIC DNA]</scope>
    <source>
        <strain evidence="2 5">JA575</strain>
    </source>
</reference>
<organism evidence="3 4">
    <name type="scientific">Rhodopseudomonas pentothenatexigens</name>
    <dbReference type="NCBI Taxonomy" id="999699"/>
    <lineage>
        <taxon>Bacteria</taxon>
        <taxon>Pseudomonadati</taxon>
        <taxon>Pseudomonadota</taxon>
        <taxon>Alphaproteobacteria</taxon>
        <taxon>Hyphomicrobiales</taxon>
        <taxon>Nitrobacteraceae</taxon>
        <taxon>Rhodopseudomonas</taxon>
    </lineage>
</organism>
<name>A0A336JMB7_9BRAD</name>
<feature type="domain" description="Carrier" evidence="1">
    <location>
        <begin position="14"/>
        <end position="55"/>
    </location>
</feature>
<dbReference type="EMBL" id="QRDT01000008">
    <property type="protein sequence ID" value="RED36260.1"/>
    <property type="molecule type" value="Genomic_DNA"/>
</dbReference>
<dbReference type="Pfam" id="PF00550">
    <property type="entry name" value="PP-binding"/>
    <property type="match status" value="1"/>
</dbReference>
<dbReference type="InterPro" id="IPR036736">
    <property type="entry name" value="ACP-like_sf"/>
</dbReference>
<dbReference type="Gene3D" id="1.10.1200.10">
    <property type="entry name" value="ACP-like"/>
    <property type="match status" value="1"/>
</dbReference>
<evidence type="ECO:0000313" key="5">
    <source>
        <dbReference type="Proteomes" id="UP000256343"/>
    </source>
</evidence>
<gene>
    <name evidence="2" type="ORF">BJ125_108195</name>
    <name evidence="3" type="ORF">SAMN05892882_108195</name>
</gene>
<evidence type="ECO:0000313" key="2">
    <source>
        <dbReference type="EMBL" id="RED36260.1"/>
    </source>
</evidence>
<evidence type="ECO:0000259" key="1">
    <source>
        <dbReference type="Pfam" id="PF00550"/>
    </source>
</evidence>
<evidence type="ECO:0000313" key="3">
    <source>
        <dbReference type="EMBL" id="SSW90820.1"/>
    </source>
</evidence>
<sequence length="81" mass="8823">MSVRLTIVSAMRQVAEEQGFKTPELTDDLVLHQSGFDSLGFAVLVARLEDELGIDPFSTADDAFFPETLGDFIGAYENVPA</sequence>